<dbReference type="AlphaFoldDB" id="A0A8S3SCH1"/>
<keyword evidence="3" id="KW-1185">Reference proteome</keyword>
<evidence type="ECO:0000256" key="1">
    <source>
        <dbReference type="SAM" id="Coils"/>
    </source>
</evidence>
<accession>A0A8S3SCH1</accession>
<proteinExistence type="predicted"/>
<dbReference type="InterPro" id="IPR015943">
    <property type="entry name" value="WD40/YVTN_repeat-like_dom_sf"/>
</dbReference>
<dbReference type="EMBL" id="CAJPWZ010001605">
    <property type="protein sequence ID" value="CAG2218669.1"/>
    <property type="molecule type" value="Genomic_DNA"/>
</dbReference>
<evidence type="ECO:0000313" key="2">
    <source>
        <dbReference type="EMBL" id="CAG2218669.1"/>
    </source>
</evidence>
<dbReference type="SUPFAM" id="SSF50969">
    <property type="entry name" value="YVTN repeat-like/Quinoprotein amine dehydrogenase"/>
    <property type="match status" value="1"/>
</dbReference>
<protein>
    <recommendedName>
        <fullName evidence="4">B box-type domain-containing protein</fullName>
    </recommendedName>
</protein>
<dbReference type="Gene3D" id="2.130.10.10">
    <property type="entry name" value="YVTN repeat-like/Quinoprotein amine dehydrogenase"/>
    <property type="match status" value="1"/>
</dbReference>
<gene>
    <name evidence="2" type="ORF">MEDL_32288</name>
</gene>
<dbReference type="PANTHER" id="PTHR25462:SF296">
    <property type="entry name" value="MEIOTIC P26, ISOFORM F"/>
    <property type="match status" value="1"/>
</dbReference>
<reference evidence="2" key="1">
    <citation type="submission" date="2021-03" db="EMBL/GenBank/DDBJ databases">
        <authorList>
            <person name="Bekaert M."/>
        </authorList>
    </citation>
    <scope>NUCLEOTIDE SEQUENCE</scope>
</reference>
<comment type="caution">
    <text evidence="2">The sequence shown here is derived from an EMBL/GenBank/DDBJ whole genome shotgun (WGS) entry which is preliminary data.</text>
</comment>
<organism evidence="2 3">
    <name type="scientific">Mytilus edulis</name>
    <name type="common">Blue mussel</name>
    <dbReference type="NCBI Taxonomy" id="6550"/>
    <lineage>
        <taxon>Eukaryota</taxon>
        <taxon>Metazoa</taxon>
        <taxon>Spiralia</taxon>
        <taxon>Lophotrochozoa</taxon>
        <taxon>Mollusca</taxon>
        <taxon>Bivalvia</taxon>
        <taxon>Autobranchia</taxon>
        <taxon>Pteriomorphia</taxon>
        <taxon>Mytilida</taxon>
        <taxon>Mytiloidea</taxon>
        <taxon>Mytilidae</taxon>
        <taxon>Mytilinae</taxon>
        <taxon>Mytilus</taxon>
    </lineage>
</organism>
<dbReference type="Proteomes" id="UP000683360">
    <property type="component" value="Unassembled WGS sequence"/>
</dbReference>
<name>A0A8S3SCH1_MYTED</name>
<evidence type="ECO:0008006" key="4">
    <source>
        <dbReference type="Google" id="ProtNLM"/>
    </source>
</evidence>
<evidence type="ECO:0000313" key="3">
    <source>
        <dbReference type="Proteomes" id="UP000683360"/>
    </source>
</evidence>
<feature type="coiled-coil region" evidence="1">
    <location>
        <begin position="52"/>
        <end position="93"/>
    </location>
</feature>
<keyword evidence="1" id="KW-0175">Coiled coil</keyword>
<dbReference type="OrthoDB" id="6094186at2759"/>
<sequence length="409" mass="47473">MYCRTHERPCCRKCIVETHKECPDIDNLEDVIQNVKTSNAFHDIEETLVEVAENLKKISQHQQKNLLNLKEKRKQIEKEIQKTRTTINNHLDKLQGDLIKQLNSIEETQNSKICQLLSSLEQREKEITKYQQNLASIKQHASDLQIFLSLKQIEQDININDKFLQSVVEGEELKQCHLEYRTNIAIQDIMSNIKSFGEVQIETKPCDIVLSRKKTTQAQIMVPNVQTRSIENIKLEMHKTEVATEGRYVYGCCLIPDGRMAFTYYNYCKVSVFSDKGSKDFEVKMPCDVYDILYISKDDTLAVTSGGSSQHCIFIINVERKQITKTITLDSYIYGIALRENELIYYNKGIRMINLSDESSTQIVRDEMPSNCYIATFRNQIYHTNSETHAVTCYDQQGKPQWTFKRAAF</sequence>
<dbReference type="PANTHER" id="PTHR25462">
    <property type="entry name" value="BONUS, ISOFORM C-RELATED"/>
    <property type="match status" value="1"/>
</dbReference>
<dbReference type="InterPro" id="IPR047153">
    <property type="entry name" value="TRIM45/56/19-like"/>
</dbReference>
<dbReference type="InterPro" id="IPR011044">
    <property type="entry name" value="Quino_amine_DH_bsu"/>
</dbReference>